<proteinExistence type="predicted"/>
<reference evidence="2 3" key="1">
    <citation type="submission" date="2016-10" db="EMBL/GenBank/DDBJ databases">
        <authorList>
            <person name="de Groot N.N."/>
        </authorList>
    </citation>
    <scope>NUCLEOTIDE SEQUENCE [LARGE SCALE GENOMIC DNA]</scope>
    <source>
        <strain evidence="2 3">CGMCC 4.6858</strain>
    </source>
</reference>
<feature type="region of interest" description="Disordered" evidence="1">
    <location>
        <begin position="1"/>
        <end position="20"/>
    </location>
</feature>
<dbReference type="Proteomes" id="UP000199034">
    <property type="component" value="Unassembled WGS sequence"/>
</dbReference>
<dbReference type="STRING" id="1045774.SAMN05421872_11663"/>
<gene>
    <name evidence="2" type="ORF">SAMN05421872_11663</name>
</gene>
<sequence length="290" mass="31446">MTVDRDSVAMGDDTESHERTLDVPGETTLGAFLAHLTPEVSVAGSATWVVRLGGRDGEWVGMYDGQMRVLREAERTLTDLGVTGIHFDYWAGAPAELLLESLAAGRLPAKDALQREGWRRGWQVEDDRARAKAATTTRRLLSAEAVAAVAALGGRIEVHAPSYCRLVGADGTTYVVTADQHWSRVSTVDEAGDRQGLGTFRPPGPLAETTLVARLGATWRATRGLDPVEPPRHRTTVSRSGGIWRWTFTDGGVEHEGRYWPDGTLAAAFAPYARLEVPEITALFTVGDAR</sequence>
<evidence type="ECO:0000313" key="3">
    <source>
        <dbReference type="Proteomes" id="UP000199034"/>
    </source>
</evidence>
<evidence type="ECO:0000313" key="2">
    <source>
        <dbReference type="EMBL" id="SDE17950.1"/>
    </source>
</evidence>
<keyword evidence="3" id="KW-1185">Reference proteome</keyword>
<name>A0A1G7ATC6_9ACTN</name>
<dbReference type="EMBL" id="FMZM01000016">
    <property type="protein sequence ID" value="SDE17950.1"/>
    <property type="molecule type" value="Genomic_DNA"/>
</dbReference>
<evidence type="ECO:0000256" key="1">
    <source>
        <dbReference type="SAM" id="MobiDB-lite"/>
    </source>
</evidence>
<protein>
    <submittedName>
        <fullName evidence="2">Uncharacterized protein</fullName>
    </submittedName>
</protein>
<dbReference type="AlphaFoldDB" id="A0A1G7ATC6"/>
<accession>A0A1G7ATC6</accession>
<organism evidence="2 3">
    <name type="scientific">Nocardioides lianchengensis</name>
    <dbReference type="NCBI Taxonomy" id="1045774"/>
    <lineage>
        <taxon>Bacteria</taxon>
        <taxon>Bacillati</taxon>
        <taxon>Actinomycetota</taxon>
        <taxon>Actinomycetes</taxon>
        <taxon>Propionibacteriales</taxon>
        <taxon>Nocardioidaceae</taxon>
        <taxon>Nocardioides</taxon>
    </lineage>
</organism>